<keyword evidence="15" id="KW-1185">Reference proteome</keyword>
<keyword evidence="8 11" id="KW-1133">Transmembrane helix</keyword>
<dbReference type="PROSITE" id="PS50929">
    <property type="entry name" value="ABC_TM1F"/>
    <property type="match status" value="1"/>
</dbReference>
<dbReference type="GO" id="GO:0016887">
    <property type="term" value="F:ATP hydrolysis activity"/>
    <property type="evidence" value="ECO:0007669"/>
    <property type="project" value="InterPro"/>
</dbReference>
<dbReference type="InterPro" id="IPR036640">
    <property type="entry name" value="ABC1_TM_sf"/>
</dbReference>
<dbReference type="GO" id="GO:0005524">
    <property type="term" value="F:ATP binding"/>
    <property type="evidence" value="ECO:0007669"/>
    <property type="project" value="UniProtKB-KW"/>
</dbReference>
<evidence type="ECO:0000313" key="15">
    <source>
        <dbReference type="Proteomes" id="UP000192674"/>
    </source>
</evidence>
<organism evidence="14 15">
    <name type="scientific">Kibdelosporangium aridum</name>
    <dbReference type="NCBI Taxonomy" id="2030"/>
    <lineage>
        <taxon>Bacteria</taxon>
        <taxon>Bacillati</taxon>
        <taxon>Actinomycetota</taxon>
        <taxon>Actinomycetes</taxon>
        <taxon>Pseudonocardiales</taxon>
        <taxon>Pseudonocardiaceae</taxon>
        <taxon>Kibdelosporangium</taxon>
    </lineage>
</organism>
<dbReference type="Pfam" id="PF00005">
    <property type="entry name" value="ABC_tran"/>
    <property type="match status" value="1"/>
</dbReference>
<feature type="domain" description="ABC transmembrane type-1" evidence="13">
    <location>
        <begin position="16"/>
        <end position="294"/>
    </location>
</feature>
<reference evidence="14 15" key="1">
    <citation type="submission" date="2017-04" db="EMBL/GenBank/DDBJ databases">
        <authorList>
            <person name="Afonso C.L."/>
            <person name="Miller P.J."/>
            <person name="Scott M.A."/>
            <person name="Spackman E."/>
            <person name="Goraichik I."/>
            <person name="Dimitrov K.M."/>
            <person name="Suarez D.L."/>
            <person name="Swayne D.E."/>
        </authorList>
    </citation>
    <scope>NUCLEOTIDE SEQUENCE [LARGE SCALE GENOMIC DNA]</scope>
    <source>
        <strain evidence="14 15">DSM 43828</strain>
    </source>
</reference>
<evidence type="ECO:0000259" key="13">
    <source>
        <dbReference type="PROSITE" id="PS50929"/>
    </source>
</evidence>
<dbReference type="InterPro" id="IPR003439">
    <property type="entry name" value="ABC_transporter-like_ATP-bd"/>
</dbReference>
<evidence type="ECO:0000256" key="3">
    <source>
        <dbReference type="ARBA" id="ARBA00022475"/>
    </source>
</evidence>
<feature type="transmembrane region" description="Helical" evidence="11">
    <location>
        <begin position="151"/>
        <end position="168"/>
    </location>
</feature>
<evidence type="ECO:0000256" key="2">
    <source>
        <dbReference type="ARBA" id="ARBA00022448"/>
    </source>
</evidence>
<evidence type="ECO:0000313" key="14">
    <source>
        <dbReference type="EMBL" id="SMC73866.1"/>
    </source>
</evidence>
<evidence type="ECO:0000256" key="6">
    <source>
        <dbReference type="ARBA" id="ARBA00022741"/>
    </source>
</evidence>
<dbReference type="Proteomes" id="UP000192674">
    <property type="component" value="Unassembled WGS sequence"/>
</dbReference>
<feature type="transmembrane region" description="Helical" evidence="11">
    <location>
        <begin position="48"/>
        <end position="67"/>
    </location>
</feature>
<dbReference type="InterPro" id="IPR017871">
    <property type="entry name" value="ABC_transporter-like_CS"/>
</dbReference>
<comment type="subcellular location">
    <subcellularLocation>
        <location evidence="1">Cell inner membrane</location>
        <topology evidence="1">Multi-pass membrane protein</topology>
    </subcellularLocation>
</comment>
<feature type="domain" description="ABC transporter" evidence="12">
    <location>
        <begin position="325"/>
        <end position="558"/>
    </location>
</feature>
<dbReference type="PANTHER" id="PTHR24221:SF654">
    <property type="entry name" value="ATP-BINDING CASSETTE SUB-FAMILY B MEMBER 6"/>
    <property type="match status" value="1"/>
</dbReference>
<evidence type="ECO:0000256" key="11">
    <source>
        <dbReference type="SAM" id="Phobius"/>
    </source>
</evidence>
<evidence type="ECO:0000256" key="1">
    <source>
        <dbReference type="ARBA" id="ARBA00004429"/>
    </source>
</evidence>
<dbReference type="SUPFAM" id="SSF52540">
    <property type="entry name" value="P-loop containing nucleoside triphosphate hydrolases"/>
    <property type="match status" value="1"/>
</dbReference>
<keyword evidence="2" id="KW-0813">Transport</keyword>
<evidence type="ECO:0000259" key="12">
    <source>
        <dbReference type="PROSITE" id="PS50893"/>
    </source>
</evidence>
<feature type="transmembrane region" description="Helical" evidence="11">
    <location>
        <begin position="126"/>
        <end position="145"/>
    </location>
</feature>
<feature type="transmembrane region" description="Helical" evidence="11">
    <location>
        <begin position="16"/>
        <end position="42"/>
    </location>
</feature>
<dbReference type="InterPro" id="IPR027417">
    <property type="entry name" value="P-loop_NTPase"/>
</dbReference>
<keyword evidence="3" id="KW-1003">Cell membrane</keyword>
<dbReference type="FunFam" id="3.40.50.300:FF:000221">
    <property type="entry name" value="Multidrug ABC transporter ATP-binding protein"/>
    <property type="match status" value="1"/>
</dbReference>
<dbReference type="PROSITE" id="PS00211">
    <property type="entry name" value="ABC_TRANSPORTER_1"/>
    <property type="match status" value="1"/>
</dbReference>
<dbReference type="OrthoDB" id="9806127at2"/>
<gene>
    <name evidence="14" type="ORF">SAMN05661093_01809</name>
</gene>
<evidence type="ECO:0000256" key="4">
    <source>
        <dbReference type="ARBA" id="ARBA00022519"/>
    </source>
</evidence>
<dbReference type="Gene3D" id="1.20.1560.10">
    <property type="entry name" value="ABC transporter type 1, transmembrane domain"/>
    <property type="match status" value="1"/>
</dbReference>
<dbReference type="Pfam" id="PF00664">
    <property type="entry name" value="ABC_membrane"/>
    <property type="match status" value="1"/>
</dbReference>
<dbReference type="CDD" id="cd07346">
    <property type="entry name" value="ABC_6TM_exporters"/>
    <property type="match status" value="1"/>
</dbReference>
<dbReference type="SUPFAM" id="SSF90123">
    <property type="entry name" value="ABC transporter transmembrane region"/>
    <property type="match status" value="1"/>
</dbReference>
<evidence type="ECO:0000256" key="10">
    <source>
        <dbReference type="ARBA" id="ARBA00023455"/>
    </source>
</evidence>
<keyword evidence="7 14" id="KW-0067">ATP-binding</keyword>
<dbReference type="SMART" id="SM00382">
    <property type="entry name" value="AAA"/>
    <property type="match status" value="1"/>
</dbReference>
<name>A0A1W2BM20_KIBAR</name>
<keyword evidence="9 11" id="KW-0472">Membrane</keyword>
<dbReference type="Gene3D" id="3.40.50.300">
    <property type="entry name" value="P-loop containing nucleotide triphosphate hydrolases"/>
    <property type="match status" value="1"/>
</dbReference>
<dbReference type="GO" id="GO:0034040">
    <property type="term" value="F:ATPase-coupled lipid transmembrane transporter activity"/>
    <property type="evidence" value="ECO:0007669"/>
    <property type="project" value="TreeGrafter"/>
</dbReference>
<accession>A0A1W2BM20</accession>
<dbReference type="PROSITE" id="PS50893">
    <property type="entry name" value="ABC_TRANSPORTER_2"/>
    <property type="match status" value="1"/>
</dbReference>
<dbReference type="InterPro" id="IPR003593">
    <property type="entry name" value="AAA+_ATPase"/>
</dbReference>
<dbReference type="RefSeq" id="WP_084425411.1">
    <property type="nucleotide sequence ID" value="NZ_FWXV01000001.1"/>
</dbReference>
<evidence type="ECO:0000256" key="5">
    <source>
        <dbReference type="ARBA" id="ARBA00022692"/>
    </source>
</evidence>
<evidence type="ECO:0000256" key="8">
    <source>
        <dbReference type="ARBA" id="ARBA00022989"/>
    </source>
</evidence>
<dbReference type="GO" id="GO:0140359">
    <property type="term" value="F:ABC-type transporter activity"/>
    <property type="evidence" value="ECO:0007669"/>
    <property type="project" value="InterPro"/>
</dbReference>
<dbReference type="EMBL" id="FWXV01000001">
    <property type="protein sequence ID" value="SMC73866.1"/>
    <property type="molecule type" value="Genomic_DNA"/>
</dbReference>
<dbReference type="GO" id="GO:0005886">
    <property type="term" value="C:plasma membrane"/>
    <property type="evidence" value="ECO:0007669"/>
    <property type="project" value="UniProtKB-SubCell"/>
</dbReference>
<proteinExistence type="inferred from homology"/>
<dbReference type="PANTHER" id="PTHR24221">
    <property type="entry name" value="ATP-BINDING CASSETTE SUB-FAMILY B"/>
    <property type="match status" value="1"/>
</dbReference>
<sequence>MIRQLRALLGSDINTALLYAVVAAVLQGIAFVLLVPILRALFGNPSDAWPWLGALFVAGIAYGVVFFRGALAGYDVGGGLLRTLHHRLGDHMSVLPLGWFTPARVGEVSTLVSQGVMGVANAPAHLLRPLVSAFVTPATVVLLMALFDWRIALATLATAPLIALSYWWSGRLVERAERGTVIASAQASTRVVEFAQNQPLLRSTGQTDRGWATLDAALAKQRDEGRKLIVKAVPGMVLFAIVVQLAFAAVLLFGTYLAVGGSLSTPDLLALLVLAARFVEPIWMAADLGGALKLSRGALNRVQDVLDSPPLPQPSTPKAPTTDDVTFEDVTFGYNGSAVVKGVSLHVPARSMTALVGPSGSGKTTLTKLAARFFDVDSGSVRVGGVDVREMTTEQLMGQLSLVFQDVYLFDDTIFNNIRLAKPEATDAEVFAAAGAARVDEIIARLPDGWQTRVGEGGTSLSGGERQRVSIARAILKDAPIVVLDEATAALDLENEAAVRDALKALTTDRTLVAIAHRLSTVVNADQVVFLEDGRVTATGRHDELIQRGGRYAEFWKGAR</sequence>
<dbReference type="InterPro" id="IPR039421">
    <property type="entry name" value="Type_1_exporter"/>
</dbReference>
<feature type="transmembrane region" description="Helical" evidence="11">
    <location>
        <begin position="228"/>
        <end position="256"/>
    </location>
</feature>
<comment type="similarity">
    <text evidence="10">Belongs to the ABC transporter superfamily. Siderophore-Fe(3+) uptake transporter (SIUT) (TC 3.A.1.21) family.</text>
</comment>
<protein>
    <submittedName>
        <fullName evidence="14">ATP-binding cassette, subfamily B</fullName>
    </submittedName>
</protein>
<dbReference type="AlphaFoldDB" id="A0A1W2BM20"/>
<evidence type="ECO:0000256" key="9">
    <source>
        <dbReference type="ARBA" id="ARBA00023136"/>
    </source>
</evidence>
<evidence type="ECO:0000256" key="7">
    <source>
        <dbReference type="ARBA" id="ARBA00022840"/>
    </source>
</evidence>
<keyword evidence="4" id="KW-0997">Cell inner membrane</keyword>
<keyword evidence="5 11" id="KW-0812">Transmembrane</keyword>
<keyword evidence="6" id="KW-0547">Nucleotide-binding</keyword>
<dbReference type="InterPro" id="IPR011527">
    <property type="entry name" value="ABC1_TM_dom"/>
</dbReference>